<dbReference type="Pfam" id="PF09084">
    <property type="entry name" value="NMT1"/>
    <property type="match status" value="1"/>
</dbReference>
<keyword evidence="2" id="KW-0813">Transport</keyword>
<dbReference type="PANTHER" id="PTHR30024:SF45">
    <property type="entry name" value="ABC TRANSPORTER SUBSTRATE-BINDING PROTEIN"/>
    <property type="match status" value="1"/>
</dbReference>
<dbReference type="EMBL" id="LT962688">
    <property type="protein sequence ID" value="SOR28970.1"/>
    <property type="molecule type" value="Genomic_DNA"/>
</dbReference>
<comment type="function">
    <text evidence="4">Part of a binding-protein-dependent transport system for aliphatic sulfonates. Putative binding protein.</text>
</comment>
<organism evidence="8 9">
    <name type="scientific">Methylorubrum extorquens</name>
    <name type="common">Methylobacterium dichloromethanicum</name>
    <name type="synonym">Methylobacterium extorquens</name>
    <dbReference type="NCBI Taxonomy" id="408"/>
    <lineage>
        <taxon>Bacteria</taxon>
        <taxon>Pseudomonadati</taxon>
        <taxon>Pseudomonadota</taxon>
        <taxon>Alphaproteobacteria</taxon>
        <taxon>Hyphomicrobiales</taxon>
        <taxon>Methylobacteriaceae</taxon>
        <taxon>Methylorubrum</taxon>
    </lineage>
</organism>
<evidence type="ECO:0000313" key="9">
    <source>
        <dbReference type="Proteomes" id="UP000233769"/>
    </source>
</evidence>
<dbReference type="SUPFAM" id="SSF160387">
    <property type="entry name" value="NosL/MerB-like"/>
    <property type="match status" value="1"/>
</dbReference>
<dbReference type="Gene3D" id="3.40.190.10">
    <property type="entry name" value="Periplasmic binding protein-like II"/>
    <property type="match status" value="2"/>
</dbReference>
<evidence type="ECO:0000259" key="7">
    <source>
        <dbReference type="Pfam" id="PF09084"/>
    </source>
</evidence>
<feature type="domain" description="SsuA/THI5-like" evidence="7">
    <location>
        <begin position="124"/>
        <end position="273"/>
    </location>
</feature>
<dbReference type="CDD" id="cd13559">
    <property type="entry name" value="PBP2_SsuA_like_3"/>
    <property type="match status" value="1"/>
</dbReference>
<comment type="similarity">
    <text evidence="1">Belongs to the bacterial solute-binding protein SsuA/TauA family.</text>
</comment>
<dbReference type="InterPro" id="IPR015168">
    <property type="entry name" value="SsuA/THI5"/>
</dbReference>
<feature type="chain" id="PRO_5014951611" description="Putative aliphatic sulfonates-binding protein" evidence="6">
    <location>
        <begin position="24"/>
        <end position="480"/>
    </location>
</feature>
<dbReference type="AlphaFoldDB" id="A0A2N9AP82"/>
<keyword evidence="3 6" id="KW-0732">Signal</keyword>
<evidence type="ECO:0000256" key="1">
    <source>
        <dbReference type="ARBA" id="ARBA00010742"/>
    </source>
</evidence>
<evidence type="ECO:0000313" key="8">
    <source>
        <dbReference type="EMBL" id="SOR28970.1"/>
    </source>
</evidence>
<gene>
    <name evidence="8" type="ORF">TK0001_2368</name>
</gene>
<evidence type="ECO:0000256" key="5">
    <source>
        <dbReference type="ARBA" id="ARBA00070228"/>
    </source>
</evidence>
<reference evidence="9" key="1">
    <citation type="submission" date="2017-10" db="EMBL/GenBank/DDBJ databases">
        <authorList>
            <person name="Regsiter A."/>
            <person name="William W."/>
        </authorList>
    </citation>
    <scope>NUCLEOTIDE SEQUENCE [LARGE SCALE GENOMIC DNA]</scope>
</reference>
<evidence type="ECO:0000256" key="2">
    <source>
        <dbReference type="ARBA" id="ARBA00022448"/>
    </source>
</evidence>
<dbReference type="PANTHER" id="PTHR30024">
    <property type="entry name" value="ALIPHATIC SULFONATES-BINDING PROTEIN-RELATED"/>
    <property type="match status" value="1"/>
</dbReference>
<evidence type="ECO:0000256" key="3">
    <source>
        <dbReference type="ARBA" id="ARBA00022729"/>
    </source>
</evidence>
<evidence type="ECO:0000256" key="4">
    <source>
        <dbReference type="ARBA" id="ARBA00055538"/>
    </source>
</evidence>
<dbReference type="Proteomes" id="UP000233769">
    <property type="component" value="Chromosome tk0001"/>
</dbReference>
<accession>A0A2N9AP82</accession>
<name>A0A2N9AP82_METEX</name>
<feature type="signal peptide" evidence="6">
    <location>
        <begin position="1"/>
        <end position="23"/>
    </location>
</feature>
<proteinExistence type="inferred from homology"/>
<sequence>MTQHIPLTRRLAALLLTATVLGAAGSGAARSETIRVAVGTQDTTINCATGGLLIRELKLLEKFLPRDGRYKDATYDIQWRNFTSGAPLTNEMVAGKLDLGAMADFPGSLNGHAFAKAGRRSLFISVLSGSLHGSGNGVVVPKESPVQSFAELKGKTISVPFASTAHGLLLRAVKAQGWEPGRDVTIITQAPEVAGAALLANKIEAHADFVPFAELFPWRGFARKIYDGAQADAPTFHGALADADYAEKYPEIVTAYLRAALEADRLIAAEPEKYSELIERVTGIEAEVAYLFHGPLGLQTRDVTWKPAYRQAVKTSFETLKLLKKADSDIDLDRFVDDRFIRAAAAQAGLDYEARLRDEAPLPLAAQDSATGKPITDPSRVAQLWIRGEDKVRPYASPEAAFAALAELEGQGREARAVYAQDRGNGIKLFATQAWYVRDAQGHLSAFLLKGDAQAHAAAKGGDVLDFAAARSGHARLSAR</sequence>
<dbReference type="FunFam" id="3.40.190.10:FF:000050">
    <property type="entry name" value="Sulfonate ABC transporter substrate-binding protein"/>
    <property type="match status" value="1"/>
</dbReference>
<evidence type="ECO:0000256" key="6">
    <source>
        <dbReference type="SAM" id="SignalP"/>
    </source>
</evidence>
<dbReference type="SUPFAM" id="SSF53850">
    <property type="entry name" value="Periplasmic binding protein-like II"/>
    <property type="match status" value="1"/>
</dbReference>
<protein>
    <recommendedName>
        <fullName evidence="5">Putative aliphatic sulfonates-binding protein</fullName>
    </recommendedName>
</protein>